<evidence type="ECO:0000313" key="2">
    <source>
        <dbReference type="EMBL" id="AFZ25969.1"/>
    </source>
</evidence>
<dbReference type="HOGENOM" id="CLU_1765002_0_0_3"/>
<name>K9X1M9_9NOST</name>
<dbReference type="PANTHER" id="PTHR30386">
    <property type="entry name" value="MEMBRANE FUSION SUBUNIT OF EMRAB-TOLC MULTIDRUG EFFLUX PUMP"/>
    <property type="match status" value="1"/>
</dbReference>
<dbReference type="GO" id="GO:0055085">
    <property type="term" value="P:transmembrane transport"/>
    <property type="evidence" value="ECO:0007669"/>
    <property type="project" value="InterPro"/>
</dbReference>
<protein>
    <submittedName>
        <fullName evidence="2">Multidrug resistance efflux pump</fullName>
    </submittedName>
</protein>
<dbReference type="InterPro" id="IPR050739">
    <property type="entry name" value="MFP"/>
</dbReference>
<dbReference type="eggNOG" id="COG1566">
    <property type="taxonomic scope" value="Bacteria"/>
</dbReference>
<keyword evidence="3" id="KW-1185">Reference proteome</keyword>
<reference evidence="2 3" key="1">
    <citation type="submission" date="2012-06" db="EMBL/GenBank/DDBJ databases">
        <title>Finished chromosome of genome of Cylindrospermum stagnale PCC 7417.</title>
        <authorList>
            <consortium name="US DOE Joint Genome Institute"/>
            <person name="Gugger M."/>
            <person name="Coursin T."/>
            <person name="Rippka R."/>
            <person name="Tandeau De Marsac N."/>
            <person name="Huntemann M."/>
            <person name="Wei C.-L."/>
            <person name="Han J."/>
            <person name="Detter J.C."/>
            <person name="Han C."/>
            <person name="Tapia R."/>
            <person name="Chen A."/>
            <person name="Kyrpides N."/>
            <person name="Mavromatis K."/>
            <person name="Markowitz V."/>
            <person name="Szeto E."/>
            <person name="Ivanova N."/>
            <person name="Pagani I."/>
            <person name="Pati A."/>
            <person name="Goodwin L."/>
            <person name="Nordberg H.P."/>
            <person name="Cantor M.N."/>
            <person name="Hua S.X."/>
            <person name="Woyke T."/>
            <person name="Kerfeld C.A."/>
        </authorList>
    </citation>
    <scope>NUCLEOTIDE SEQUENCE [LARGE SCALE GENOMIC DNA]</scope>
    <source>
        <strain evidence="2 3">PCC 7417</strain>
    </source>
</reference>
<organism evidence="2 3">
    <name type="scientific">Cylindrospermum stagnale PCC 7417</name>
    <dbReference type="NCBI Taxonomy" id="56107"/>
    <lineage>
        <taxon>Bacteria</taxon>
        <taxon>Bacillati</taxon>
        <taxon>Cyanobacteriota</taxon>
        <taxon>Cyanophyceae</taxon>
        <taxon>Nostocales</taxon>
        <taxon>Nostocaceae</taxon>
        <taxon>Cylindrospermum</taxon>
    </lineage>
</organism>
<comment type="subcellular location">
    <subcellularLocation>
        <location evidence="1">Cell envelope</location>
    </subcellularLocation>
</comment>
<proteinExistence type="predicted"/>
<accession>K9X1M9</accession>
<evidence type="ECO:0000313" key="3">
    <source>
        <dbReference type="Proteomes" id="UP000010475"/>
    </source>
</evidence>
<dbReference type="AlphaFoldDB" id="K9X1M9"/>
<dbReference type="Gene3D" id="2.40.30.170">
    <property type="match status" value="1"/>
</dbReference>
<dbReference type="SUPFAM" id="SSF111369">
    <property type="entry name" value="HlyD-like secretion proteins"/>
    <property type="match status" value="1"/>
</dbReference>
<dbReference type="PANTHER" id="PTHR30386:SF19">
    <property type="entry name" value="MULTIDRUG EXPORT PROTEIN EMRA-RELATED"/>
    <property type="match status" value="1"/>
</dbReference>
<sequence length="147" mass="15874">MAPSGKKPLFLILAALGVGAIAAGSFGYRYWQYTSSHQETDNAIVAGHIHQVSSKIPGTVSQVLVSDNQLVQPGQLLVQLDLQDDQSKVQQAKGAQFALLPPDNATGNFTKIVQRIPVKIVFDQKSIQKYNSRITPGMSAEVSVEVK</sequence>
<gene>
    <name evidence="2" type="ORF">Cylst_3855</name>
</gene>
<evidence type="ECO:0000256" key="1">
    <source>
        <dbReference type="ARBA" id="ARBA00004196"/>
    </source>
</evidence>
<dbReference type="Proteomes" id="UP000010475">
    <property type="component" value="Chromosome"/>
</dbReference>
<dbReference type="PATRIC" id="fig|56107.3.peg.4238"/>
<dbReference type="KEGG" id="csg:Cylst_3855"/>
<dbReference type="RefSeq" id="WP_015209212.1">
    <property type="nucleotide sequence ID" value="NC_019757.1"/>
</dbReference>
<dbReference type="GO" id="GO:0030313">
    <property type="term" value="C:cell envelope"/>
    <property type="evidence" value="ECO:0007669"/>
    <property type="project" value="UniProtKB-SubCell"/>
</dbReference>
<dbReference type="STRING" id="56107.Cylst_3855"/>
<dbReference type="EMBL" id="CP003642">
    <property type="protein sequence ID" value="AFZ25969.1"/>
    <property type="molecule type" value="Genomic_DNA"/>
</dbReference>